<evidence type="ECO:0000259" key="19">
    <source>
        <dbReference type="Pfam" id="PF00749"/>
    </source>
</evidence>
<evidence type="ECO:0000256" key="15">
    <source>
        <dbReference type="ARBA" id="ARBA00030865"/>
    </source>
</evidence>
<dbReference type="HAMAP" id="MF_00022">
    <property type="entry name" value="Glu_tRNA_synth_type1"/>
    <property type="match status" value="1"/>
</dbReference>
<keyword evidence="22" id="KW-1185">Reference proteome</keyword>
<keyword evidence="13" id="KW-0496">Mitochondrion</keyword>
<dbReference type="Proteomes" id="UP000327013">
    <property type="component" value="Chromosome 2"/>
</dbReference>
<keyword evidence="12" id="KW-0809">Transit peptide</keyword>
<feature type="domain" description="Glutamyl/glutaminyl-tRNA synthetase class Ib catalytic" evidence="19">
    <location>
        <begin position="53"/>
        <end position="370"/>
    </location>
</feature>
<evidence type="ECO:0000259" key="20">
    <source>
        <dbReference type="Pfam" id="PF19269"/>
    </source>
</evidence>
<evidence type="ECO:0000256" key="9">
    <source>
        <dbReference type="ARBA" id="ARBA00022741"/>
    </source>
</evidence>
<organism evidence="21 22">
    <name type="scientific">Carpinus fangiana</name>
    <dbReference type="NCBI Taxonomy" id="176857"/>
    <lineage>
        <taxon>Eukaryota</taxon>
        <taxon>Viridiplantae</taxon>
        <taxon>Streptophyta</taxon>
        <taxon>Embryophyta</taxon>
        <taxon>Tracheophyta</taxon>
        <taxon>Spermatophyta</taxon>
        <taxon>Magnoliopsida</taxon>
        <taxon>eudicotyledons</taxon>
        <taxon>Gunneridae</taxon>
        <taxon>Pentapetalae</taxon>
        <taxon>rosids</taxon>
        <taxon>fabids</taxon>
        <taxon>Fagales</taxon>
        <taxon>Betulaceae</taxon>
        <taxon>Carpinus</taxon>
    </lineage>
</organism>
<evidence type="ECO:0000256" key="3">
    <source>
        <dbReference type="ARBA" id="ARBA00004229"/>
    </source>
</evidence>
<dbReference type="Gene3D" id="3.40.50.620">
    <property type="entry name" value="HUPs"/>
    <property type="match status" value="1"/>
</dbReference>
<dbReference type="GO" id="GO:0005524">
    <property type="term" value="F:ATP binding"/>
    <property type="evidence" value="ECO:0007669"/>
    <property type="project" value="UniProtKB-KW"/>
</dbReference>
<dbReference type="PANTHER" id="PTHR43311:SF2">
    <property type="entry name" value="GLUTAMATE--TRNA LIGASE, MITOCHONDRIAL-RELATED"/>
    <property type="match status" value="1"/>
</dbReference>
<keyword evidence="6" id="KW-0150">Chloroplast</keyword>
<evidence type="ECO:0000256" key="1">
    <source>
        <dbReference type="ARBA" id="ARBA00004051"/>
    </source>
</evidence>
<dbReference type="EMBL" id="CM017322">
    <property type="protein sequence ID" value="KAE8008938.1"/>
    <property type="molecule type" value="Genomic_DNA"/>
</dbReference>
<evidence type="ECO:0000256" key="16">
    <source>
        <dbReference type="ARBA" id="ARBA00048351"/>
    </source>
</evidence>
<evidence type="ECO:0000256" key="12">
    <source>
        <dbReference type="ARBA" id="ARBA00022946"/>
    </source>
</evidence>
<dbReference type="GO" id="GO:0008270">
    <property type="term" value="F:zinc ion binding"/>
    <property type="evidence" value="ECO:0007669"/>
    <property type="project" value="InterPro"/>
</dbReference>
<evidence type="ECO:0000256" key="13">
    <source>
        <dbReference type="ARBA" id="ARBA00023128"/>
    </source>
</evidence>
<dbReference type="PANTHER" id="PTHR43311">
    <property type="entry name" value="GLUTAMATE--TRNA LIGASE"/>
    <property type="match status" value="1"/>
</dbReference>
<keyword evidence="8" id="KW-0934">Plastid</keyword>
<evidence type="ECO:0000256" key="4">
    <source>
        <dbReference type="ARBA" id="ARBA00007894"/>
    </source>
</evidence>
<keyword evidence="7 18" id="KW-0436">Ligase</keyword>
<keyword evidence="14 18" id="KW-0030">Aminoacyl-tRNA synthetase</keyword>
<dbReference type="CDD" id="cd00808">
    <property type="entry name" value="GluRS_core"/>
    <property type="match status" value="1"/>
</dbReference>
<evidence type="ECO:0000313" key="21">
    <source>
        <dbReference type="EMBL" id="KAE8008938.1"/>
    </source>
</evidence>
<dbReference type="Gene3D" id="1.10.10.350">
    <property type="match status" value="1"/>
</dbReference>
<keyword evidence="10 18" id="KW-0067">ATP-binding</keyword>
<dbReference type="GO" id="GO:0006424">
    <property type="term" value="P:glutamyl-tRNA aminoacylation"/>
    <property type="evidence" value="ECO:0007669"/>
    <property type="project" value="InterPro"/>
</dbReference>
<dbReference type="GO" id="GO:0009791">
    <property type="term" value="P:post-embryonic development"/>
    <property type="evidence" value="ECO:0007669"/>
    <property type="project" value="UniProtKB-ARBA"/>
</dbReference>
<evidence type="ECO:0000256" key="2">
    <source>
        <dbReference type="ARBA" id="ARBA00004173"/>
    </source>
</evidence>
<dbReference type="InterPro" id="IPR045462">
    <property type="entry name" value="aa-tRNA-synth_I_cd-bd"/>
</dbReference>
<keyword evidence="9 18" id="KW-0547">Nucleotide-binding</keyword>
<dbReference type="Pfam" id="PF00749">
    <property type="entry name" value="tRNA-synt_1c"/>
    <property type="match status" value="1"/>
</dbReference>
<proteinExistence type="inferred from homology"/>
<evidence type="ECO:0000256" key="5">
    <source>
        <dbReference type="ARBA" id="ARBA00012835"/>
    </source>
</evidence>
<dbReference type="FunFam" id="1.10.10.350:FF:000004">
    <property type="entry name" value="Glutamate--tRNA ligase chloroplastic/mitochondrial"/>
    <property type="match status" value="1"/>
</dbReference>
<dbReference type="InterPro" id="IPR000924">
    <property type="entry name" value="Glu/Gln-tRNA-synth"/>
</dbReference>
<dbReference type="FunFam" id="3.40.50.620:FF:000045">
    <property type="entry name" value="Glutamate--tRNA ligase, mitochondrial"/>
    <property type="match status" value="1"/>
</dbReference>
<dbReference type="Pfam" id="PF19269">
    <property type="entry name" value="Anticodon_2"/>
    <property type="match status" value="1"/>
</dbReference>
<keyword evidence="11 18" id="KW-0648">Protein biosynthesis</keyword>
<evidence type="ECO:0000256" key="7">
    <source>
        <dbReference type="ARBA" id="ARBA00022598"/>
    </source>
</evidence>
<name>A0A5N6QQY9_9ROSI</name>
<evidence type="ECO:0000256" key="11">
    <source>
        <dbReference type="ARBA" id="ARBA00022917"/>
    </source>
</evidence>
<dbReference type="GO" id="GO:0005739">
    <property type="term" value="C:mitochondrion"/>
    <property type="evidence" value="ECO:0007669"/>
    <property type="project" value="UniProtKB-SubCell"/>
</dbReference>
<comment type="function">
    <text evidence="1">Catalyzes the attachment of glutamate to tRNA(Glu) in a two-step reaction: glutamate is first activated by ATP to form Glu-AMP and then transferred to the acceptor end of tRNA(Glu).</text>
</comment>
<evidence type="ECO:0000256" key="10">
    <source>
        <dbReference type="ARBA" id="ARBA00022840"/>
    </source>
</evidence>
<evidence type="ECO:0000256" key="8">
    <source>
        <dbReference type="ARBA" id="ARBA00022640"/>
    </source>
</evidence>
<gene>
    <name evidence="21" type="ORF">FH972_005396</name>
</gene>
<dbReference type="InterPro" id="IPR001412">
    <property type="entry name" value="aa-tRNA-synth_I_CS"/>
</dbReference>
<comment type="catalytic activity">
    <reaction evidence="16">
        <text>tRNA(Glu) + L-glutamate + ATP = L-glutamyl-tRNA(Glu) + AMP + diphosphate</text>
        <dbReference type="Rhea" id="RHEA:23540"/>
        <dbReference type="Rhea" id="RHEA-COMP:9663"/>
        <dbReference type="Rhea" id="RHEA-COMP:9680"/>
        <dbReference type="ChEBI" id="CHEBI:29985"/>
        <dbReference type="ChEBI" id="CHEBI:30616"/>
        <dbReference type="ChEBI" id="CHEBI:33019"/>
        <dbReference type="ChEBI" id="CHEBI:78442"/>
        <dbReference type="ChEBI" id="CHEBI:78520"/>
        <dbReference type="ChEBI" id="CHEBI:456215"/>
        <dbReference type="EC" id="6.1.1.17"/>
    </reaction>
</comment>
<dbReference type="InterPro" id="IPR020058">
    <property type="entry name" value="Glu/Gln-tRNA-synth_Ib_cat-dom"/>
</dbReference>
<protein>
    <recommendedName>
        <fullName evidence="17">Glutamate--tRNA ligase, chloroplastic/mitochondrial</fullName>
        <ecNumber evidence="5">6.1.1.17</ecNumber>
    </recommendedName>
    <alternativeName>
        <fullName evidence="15">Glutamyl-tRNA synthetase</fullName>
    </alternativeName>
</protein>
<comment type="subcellular location">
    <subcellularLocation>
        <location evidence="2">Mitochondrion</location>
    </subcellularLocation>
    <subcellularLocation>
        <location evidence="3">Plastid</location>
        <location evidence="3">Chloroplast</location>
    </subcellularLocation>
</comment>
<dbReference type="SUPFAM" id="SSF48163">
    <property type="entry name" value="An anticodon-binding domain of class I aminoacyl-tRNA synthetases"/>
    <property type="match status" value="1"/>
</dbReference>
<dbReference type="InterPro" id="IPR014729">
    <property type="entry name" value="Rossmann-like_a/b/a_fold"/>
</dbReference>
<dbReference type="GO" id="GO:0000049">
    <property type="term" value="F:tRNA binding"/>
    <property type="evidence" value="ECO:0007669"/>
    <property type="project" value="InterPro"/>
</dbReference>
<comment type="similarity">
    <text evidence="4">Belongs to the class-I aminoacyl-tRNA synthetase family. Glutamate--tRNA ligase type 1 subfamily.</text>
</comment>
<dbReference type="PROSITE" id="PS00178">
    <property type="entry name" value="AA_TRNA_LIGASE_I"/>
    <property type="match status" value="1"/>
</dbReference>
<evidence type="ECO:0000256" key="17">
    <source>
        <dbReference type="ARBA" id="ARBA00067539"/>
    </source>
</evidence>
<dbReference type="OrthoDB" id="428822at2759"/>
<accession>A0A5N6QQY9</accession>
<evidence type="ECO:0000256" key="6">
    <source>
        <dbReference type="ARBA" id="ARBA00022528"/>
    </source>
</evidence>
<dbReference type="InterPro" id="IPR049940">
    <property type="entry name" value="GluQ/Sye"/>
</dbReference>
<dbReference type="AlphaFoldDB" id="A0A5N6QQY9"/>
<feature type="domain" description="Aminoacyl-tRNA synthetase class I anticodon-binding" evidence="20">
    <location>
        <begin position="467"/>
        <end position="526"/>
    </location>
</feature>
<dbReference type="GO" id="GO:0004818">
    <property type="term" value="F:glutamate-tRNA ligase activity"/>
    <property type="evidence" value="ECO:0007669"/>
    <property type="project" value="UniProtKB-EC"/>
</dbReference>
<reference evidence="21 22" key="1">
    <citation type="submission" date="2019-06" db="EMBL/GenBank/DDBJ databases">
        <title>A chromosomal-level reference genome of Carpinus fangiana (Coryloideae, Betulaceae).</title>
        <authorList>
            <person name="Yang X."/>
            <person name="Wang Z."/>
            <person name="Zhang L."/>
            <person name="Hao G."/>
            <person name="Liu J."/>
            <person name="Yang Y."/>
        </authorList>
    </citation>
    <scope>NUCLEOTIDE SEQUENCE [LARGE SCALE GENOMIC DNA]</scope>
    <source>
        <strain evidence="21">Cfa_2016G</strain>
        <tissue evidence="21">Leaf</tissue>
    </source>
</reference>
<dbReference type="GO" id="GO:0048608">
    <property type="term" value="P:reproductive structure development"/>
    <property type="evidence" value="ECO:0007669"/>
    <property type="project" value="UniProtKB-ARBA"/>
</dbReference>
<dbReference type="NCBIfam" id="TIGR00464">
    <property type="entry name" value="gltX_bact"/>
    <property type="match status" value="1"/>
</dbReference>
<evidence type="ECO:0000256" key="14">
    <source>
        <dbReference type="ARBA" id="ARBA00023146"/>
    </source>
</evidence>
<dbReference type="InterPro" id="IPR004527">
    <property type="entry name" value="Glu-tRNA-ligase_bac/mito"/>
</dbReference>
<dbReference type="InterPro" id="IPR033910">
    <property type="entry name" value="GluRS_core"/>
</dbReference>
<dbReference type="SUPFAM" id="SSF52374">
    <property type="entry name" value="Nucleotidylyl transferase"/>
    <property type="match status" value="1"/>
</dbReference>
<evidence type="ECO:0000313" key="22">
    <source>
        <dbReference type="Proteomes" id="UP000327013"/>
    </source>
</evidence>
<dbReference type="InterPro" id="IPR020751">
    <property type="entry name" value="aa-tRNA-synth_I_codon-bd_sub2"/>
</dbReference>
<sequence>MAATFAALGTPLPWMTMSMRAISEAAPPMMMIFRRPSWRRSFSISATANNEGQVRVRFAPSPTGNLHVGGARTALFNYLFARSKGGKFVLRIEDTDLERSTRESEEAVLRDLSWLGLDWDEGPDIGGDYGPYRQSERNSLYKQFAEKLLESGHVYRCFCSNEELEKMKEIAKLKQLPPVYMGKWATATDEEVQEELTKGTPYTYRFRVPKEGSLKINDLIRGEVRWNLDTLGDFVVMRSNGQPVYNFCVTVDDATMAISHVIRAEEHLPNTLRQALIYKALGFSMPYFAHVSLILAPDRSKLSKRHGATSVGQFKEMGYLPQAMVNYLALLGWGDGTENEFFTLEELVEKFSIGRVNKGGAIFDSTKLRWMNGQHLRALPSEELTKVIGERWKSTGVLTESEGTFVEEAVQQLKDGIDLITDSDKALSNLLSYPLLPTLKSTEAKPVLEDKLSEFSAQLLAAYDSGELLGALEEGHAGWQKWVKNFGKSLKRKGKSLFMPLRVLLTGKLHGPDMGASMLLLHRAEARGVVAPEAGFVTLNERFNMLRQLDWEALINDQPLMESAATISN</sequence>
<dbReference type="PRINTS" id="PR00987">
    <property type="entry name" value="TRNASYNTHGLU"/>
</dbReference>
<dbReference type="EC" id="6.1.1.17" evidence="5"/>
<dbReference type="InterPro" id="IPR008925">
    <property type="entry name" value="aa_tRNA-synth_I_cd-bd_sf"/>
</dbReference>
<dbReference type="GO" id="GO:0009507">
    <property type="term" value="C:chloroplast"/>
    <property type="evidence" value="ECO:0007669"/>
    <property type="project" value="UniProtKB-SubCell"/>
</dbReference>
<evidence type="ECO:0000256" key="18">
    <source>
        <dbReference type="RuleBase" id="RU363037"/>
    </source>
</evidence>